<evidence type="ECO:0000313" key="2">
    <source>
        <dbReference type="EMBL" id="SFB30070.1"/>
    </source>
</evidence>
<feature type="transmembrane region" description="Helical" evidence="1">
    <location>
        <begin position="47"/>
        <end position="66"/>
    </location>
</feature>
<accession>A0A1I1A0D8</accession>
<dbReference type="RefSeq" id="WP_091477667.1">
    <property type="nucleotide sequence ID" value="NZ_FOJT01000006.1"/>
</dbReference>
<keyword evidence="1" id="KW-0812">Transmembrane</keyword>
<keyword evidence="3" id="KW-1185">Reference proteome</keyword>
<dbReference type="EMBL" id="FOJT01000006">
    <property type="protein sequence ID" value="SFB30070.1"/>
    <property type="molecule type" value="Genomic_DNA"/>
</dbReference>
<dbReference type="STRING" id="498292.SAMN05660845_2514"/>
<dbReference type="Proteomes" id="UP000199604">
    <property type="component" value="Unassembled WGS sequence"/>
</dbReference>
<evidence type="ECO:0000313" key="3">
    <source>
        <dbReference type="Proteomes" id="UP000199604"/>
    </source>
</evidence>
<gene>
    <name evidence="2" type="ORF">SAMN05660845_2514</name>
</gene>
<feature type="transmembrane region" description="Helical" evidence="1">
    <location>
        <begin position="7"/>
        <end position="27"/>
    </location>
</feature>
<proteinExistence type="predicted"/>
<organism evidence="2 3">
    <name type="scientific">Flavobacterium swingsii</name>
    <dbReference type="NCBI Taxonomy" id="498292"/>
    <lineage>
        <taxon>Bacteria</taxon>
        <taxon>Pseudomonadati</taxon>
        <taxon>Bacteroidota</taxon>
        <taxon>Flavobacteriia</taxon>
        <taxon>Flavobacteriales</taxon>
        <taxon>Flavobacteriaceae</taxon>
        <taxon>Flavobacterium</taxon>
    </lineage>
</organism>
<keyword evidence="1" id="KW-1133">Transmembrane helix</keyword>
<evidence type="ECO:0000256" key="1">
    <source>
        <dbReference type="SAM" id="Phobius"/>
    </source>
</evidence>
<name>A0A1I1A0D8_9FLAO</name>
<reference evidence="3" key="1">
    <citation type="submission" date="2016-10" db="EMBL/GenBank/DDBJ databases">
        <authorList>
            <person name="Varghese N."/>
            <person name="Submissions S."/>
        </authorList>
    </citation>
    <scope>NUCLEOTIDE SEQUENCE [LARGE SCALE GENOMIC DNA]</scope>
    <source>
        <strain evidence="3">DSM 21789</strain>
    </source>
</reference>
<sequence>MGKYKKIIITIGIVFLIIGILFDTFFAGIPIQYASQEMLDAYDRNSLISNFLMISGILIILFGLILKKEE</sequence>
<dbReference type="AlphaFoldDB" id="A0A1I1A0D8"/>
<keyword evidence="1" id="KW-0472">Membrane</keyword>
<protein>
    <submittedName>
        <fullName evidence="2">Uncharacterized protein</fullName>
    </submittedName>
</protein>